<dbReference type="EMBL" id="CP021425">
    <property type="protein sequence ID" value="ARU59449.1"/>
    <property type="molecule type" value="Genomic_DNA"/>
</dbReference>
<dbReference type="AlphaFoldDB" id="A0A1Y0IH31"/>
<feature type="region of interest" description="Disordered" evidence="1">
    <location>
        <begin position="90"/>
        <end position="134"/>
    </location>
</feature>
<dbReference type="Proteomes" id="UP000196027">
    <property type="component" value="Chromosome"/>
</dbReference>
<evidence type="ECO:0000313" key="3">
    <source>
        <dbReference type="Proteomes" id="UP000196027"/>
    </source>
</evidence>
<proteinExistence type="predicted"/>
<organism evidence="2 3">
    <name type="scientific">Oleiphilus messinensis</name>
    <dbReference type="NCBI Taxonomy" id="141451"/>
    <lineage>
        <taxon>Bacteria</taxon>
        <taxon>Pseudomonadati</taxon>
        <taxon>Pseudomonadota</taxon>
        <taxon>Gammaproteobacteria</taxon>
        <taxon>Oceanospirillales</taxon>
        <taxon>Oleiphilaceae</taxon>
        <taxon>Oleiphilus</taxon>
    </lineage>
</organism>
<sequence>MSMNVDTNSYQQTLDTRFKNDFADSLSANTAENTAALTGLMDQVDMVQLDNQERVIIMDTINVMMRDDHISQSEFTGITETIKSFAEMQAAEPVPDDDVSAPGEIPDSVVSPGPGTPADPGTPLDPGTPVDPGMPVIDPDMPSFFTMLSEIISDAVGSTMNNTVFNDAVEVVFGSTSGGEAKDLLQSIFAGVDLSMLNADERTEIMQLLLSASRDGEITLEEADEIIEKLMPAVQTIPAGPAPGGNDDLGADPGENPGNVGAQNPGGSVPVGSDPGDFDPVANPDPVASPDPGDTVSGDIDPPEMGEPVALEGGYQDNGKLVFSNGNYEWEIDEKTATAYQRNLHDDSEVYEFTPGAVGNITMEGNVTIENPDGSMITVVPNDDNTAYIEIAIISGENGVHWENNDLDNLADGEATVGQNPEALDASIPDGYHGYSFKKSDS</sequence>
<gene>
    <name evidence="2" type="ORF">OLMES_5469</name>
</gene>
<name>A0A1Y0IH31_9GAMM</name>
<feature type="compositionally biased region" description="Low complexity" evidence="1">
    <location>
        <begin position="265"/>
        <end position="275"/>
    </location>
</feature>
<feature type="compositionally biased region" description="Low complexity" evidence="1">
    <location>
        <begin position="112"/>
        <end position="133"/>
    </location>
</feature>
<feature type="region of interest" description="Disordered" evidence="1">
    <location>
        <begin position="236"/>
        <end position="304"/>
    </location>
</feature>
<keyword evidence="3" id="KW-1185">Reference proteome</keyword>
<evidence type="ECO:0000313" key="2">
    <source>
        <dbReference type="EMBL" id="ARU59449.1"/>
    </source>
</evidence>
<accession>A0A1Y0IH31</accession>
<evidence type="ECO:0000256" key="1">
    <source>
        <dbReference type="SAM" id="MobiDB-lite"/>
    </source>
</evidence>
<protein>
    <submittedName>
        <fullName evidence="2">Uncharacterized protein</fullName>
    </submittedName>
</protein>
<dbReference type="KEGG" id="ome:OLMES_5469"/>
<reference evidence="2 3" key="1">
    <citation type="submission" date="2017-05" db="EMBL/GenBank/DDBJ databases">
        <title>Genomic insights into alkan degradation activity of Oleiphilus messinensis.</title>
        <authorList>
            <person name="Kozyavkin S.A."/>
            <person name="Slesarev A.I."/>
            <person name="Golyshin P.N."/>
            <person name="Korzhenkov A."/>
            <person name="Golyshina O.N."/>
            <person name="Toshchakov S.V."/>
        </authorList>
    </citation>
    <scope>NUCLEOTIDE SEQUENCE [LARGE SCALE GENOMIC DNA]</scope>
    <source>
        <strain evidence="2 3">ME102</strain>
    </source>
</reference>